<reference evidence="4" key="1">
    <citation type="submission" date="2016-06" db="EMBL/GenBank/DDBJ databases">
        <authorList>
            <person name="Butler K."/>
        </authorList>
    </citation>
    <scope>NUCLEOTIDE SEQUENCE [LARGE SCALE GENOMIC DNA]</scope>
    <source>
        <strain evidence="4">GCSL-Mp20</strain>
    </source>
</reference>
<dbReference type="OrthoDB" id="9895728at2"/>
<protein>
    <submittedName>
        <fullName evidence="3">Uncharacterized protein</fullName>
    </submittedName>
</protein>
<comment type="caution">
    <text evidence="3">The sequence shown here is derived from an EMBL/GenBank/DDBJ whole genome shotgun (WGS) entry which is preliminary data.</text>
</comment>
<dbReference type="Proteomes" id="UP000092377">
    <property type="component" value="Unassembled WGS sequence"/>
</dbReference>
<keyword evidence="2" id="KW-1133">Transmembrane helix</keyword>
<evidence type="ECO:0000256" key="2">
    <source>
        <dbReference type="SAM" id="Phobius"/>
    </source>
</evidence>
<evidence type="ECO:0000313" key="4">
    <source>
        <dbReference type="Proteomes" id="UP000092377"/>
    </source>
</evidence>
<accession>A0A1B8H104</accession>
<evidence type="ECO:0000256" key="1">
    <source>
        <dbReference type="SAM" id="MobiDB-lite"/>
    </source>
</evidence>
<evidence type="ECO:0000313" key="3">
    <source>
        <dbReference type="EMBL" id="OBU02755.1"/>
    </source>
</evidence>
<keyword evidence="2" id="KW-0812">Transmembrane</keyword>
<keyword evidence="2" id="KW-0472">Membrane</keyword>
<gene>
    <name evidence="3" type="ORF">AYY18_12190</name>
</gene>
<feature type="transmembrane region" description="Helical" evidence="2">
    <location>
        <begin position="6"/>
        <end position="23"/>
    </location>
</feature>
<keyword evidence="4" id="KW-1185">Reference proteome</keyword>
<feature type="compositionally biased region" description="Polar residues" evidence="1">
    <location>
        <begin position="54"/>
        <end position="63"/>
    </location>
</feature>
<dbReference type="AlphaFoldDB" id="A0A1B8H104"/>
<name>A0A1B8H104_9GAMM</name>
<dbReference type="RefSeq" id="WP_067406548.1">
    <property type="nucleotide sequence ID" value="NZ_LZEY01000060.1"/>
</dbReference>
<sequence>MENYVYLTGLVMIVSLGICILLSRKIPSGRKMVYGFVLFTFILGFNDTYSDQQENAEHNVSSQDNREGVSLADNK</sequence>
<organism evidence="3 4">
    <name type="scientific">Morganella psychrotolerans</name>
    <dbReference type="NCBI Taxonomy" id="368603"/>
    <lineage>
        <taxon>Bacteria</taxon>
        <taxon>Pseudomonadati</taxon>
        <taxon>Pseudomonadota</taxon>
        <taxon>Gammaproteobacteria</taxon>
        <taxon>Enterobacterales</taxon>
        <taxon>Morganellaceae</taxon>
        <taxon>Morganella</taxon>
    </lineage>
</organism>
<proteinExistence type="predicted"/>
<feature type="region of interest" description="Disordered" evidence="1">
    <location>
        <begin position="54"/>
        <end position="75"/>
    </location>
</feature>
<dbReference type="EMBL" id="LZEY01000060">
    <property type="protein sequence ID" value="OBU02755.1"/>
    <property type="molecule type" value="Genomic_DNA"/>
</dbReference>